<dbReference type="InterPro" id="IPR015018">
    <property type="entry name" value="DUF1905"/>
</dbReference>
<sequence>MPQHPQSVTFTATLSPVEGPMIHHVIIVPQEVSATFRKEKGAVRVLCSVEGKEEFPCALNPRGEEYVIMASKQLIRKHRLNEGVPFSVSVRSDLNDGLELPEEFVEVLNQDEYASQCFEALLPGLKRSLLYYIRSAKSTDTRIKRSLQIAEKAKTRQLYSQKNKD</sequence>
<organism evidence="2 3">
    <name type="scientific">Arcticibacter tournemirensis</name>
    <dbReference type="NCBI Taxonomy" id="699437"/>
    <lineage>
        <taxon>Bacteria</taxon>
        <taxon>Pseudomonadati</taxon>
        <taxon>Bacteroidota</taxon>
        <taxon>Sphingobacteriia</taxon>
        <taxon>Sphingobacteriales</taxon>
        <taxon>Sphingobacteriaceae</taxon>
        <taxon>Arcticibacter</taxon>
    </lineage>
</organism>
<evidence type="ECO:0000313" key="3">
    <source>
        <dbReference type="Proteomes" id="UP000290848"/>
    </source>
</evidence>
<dbReference type="OrthoDB" id="959664at2"/>
<reference evidence="2 3" key="1">
    <citation type="submission" date="2018-12" db="EMBL/GenBank/DDBJ databases">
        <title>The Draft Genome Sequence of the Soil Bacterium Pedobacter tournemirensis R1.</title>
        <authorList>
            <person name="He J."/>
        </authorList>
    </citation>
    <scope>NUCLEOTIDE SEQUENCE [LARGE SCALE GENOMIC DNA]</scope>
    <source>
        <strain evidence="2 3">R1</strain>
    </source>
</reference>
<evidence type="ECO:0000313" key="1">
    <source>
        <dbReference type="EMBL" id="KAA8483113.1"/>
    </source>
</evidence>
<dbReference type="Gene3D" id="2.40.30.100">
    <property type="entry name" value="AF2212/PG0164-like"/>
    <property type="match status" value="1"/>
</dbReference>
<dbReference type="RefSeq" id="WP_128770061.1">
    <property type="nucleotide sequence ID" value="NZ_RXOC01000009.1"/>
</dbReference>
<evidence type="ECO:0000313" key="2">
    <source>
        <dbReference type="EMBL" id="RXF68819.1"/>
    </source>
</evidence>
<dbReference type="SUPFAM" id="SSF141694">
    <property type="entry name" value="AF2212/PG0164-like"/>
    <property type="match status" value="1"/>
</dbReference>
<dbReference type="Proteomes" id="UP000290848">
    <property type="component" value="Unassembled WGS sequence"/>
</dbReference>
<dbReference type="Proteomes" id="UP000322918">
    <property type="component" value="Unassembled WGS sequence"/>
</dbReference>
<dbReference type="Pfam" id="PF13376">
    <property type="entry name" value="OmdA"/>
    <property type="match status" value="1"/>
</dbReference>
<evidence type="ECO:0000313" key="4">
    <source>
        <dbReference type="Proteomes" id="UP000322918"/>
    </source>
</evidence>
<name>A0A4Q0M7P4_9SPHI</name>
<dbReference type="AlphaFoldDB" id="A0A4Q0M7P4"/>
<keyword evidence="4" id="KW-1185">Reference proteome</keyword>
<dbReference type="EMBL" id="VWNE01000013">
    <property type="protein sequence ID" value="KAA8483113.1"/>
    <property type="molecule type" value="Genomic_DNA"/>
</dbReference>
<accession>A0A4Q0M7P4</accession>
<dbReference type="Pfam" id="PF08922">
    <property type="entry name" value="DUF1905"/>
    <property type="match status" value="1"/>
</dbReference>
<proteinExistence type="predicted"/>
<gene>
    <name evidence="2" type="ORF">EKH83_13945</name>
    <name evidence="1" type="ORF">F1649_09880</name>
</gene>
<dbReference type="EMBL" id="RXOC01000009">
    <property type="protein sequence ID" value="RXF68819.1"/>
    <property type="molecule type" value="Genomic_DNA"/>
</dbReference>
<reference evidence="1 4" key="2">
    <citation type="submission" date="2019-09" db="EMBL/GenBank/DDBJ databases">
        <title>Pararcticibacter amylolyticus gen. nov., sp. nov., isolated from a rottenly hemp rope, and reclassification of Pedobacter tournemirensis as Pararcticibacter tournemirensis comb. nov.</title>
        <authorList>
            <person name="Cai Y."/>
        </authorList>
    </citation>
    <scope>NUCLEOTIDE SEQUENCE [LARGE SCALE GENOMIC DNA]</scope>
    <source>
        <strain evidence="1 4">TF5-37.2-LB10</strain>
    </source>
</reference>
<protein>
    <submittedName>
        <fullName evidence="2">DUF1905 domain-containing protein</fullName>
    </submittedName>
    <submittedName>
        <fullName evidence="1">YdeI/OmpD-associated family protein</fullName>
    </submittedName>
</protein>
<dbReference type="InterPro" id="IPR037079">
    <property type="entry name" value="AF2212/PG0164-like_sf"/>
</dbReference>
<comment type="caution">
    <text evidence="2">The sequence shown here is derived from an EMBL/GenBank/DDBJ whole genome shotgun (WGS) entry which is preliminary data.</text>
</comment>